<evidence type="ECO:0000313" key="2">
    <source>
        <dbReference type="Proteomes" id="UP000236163"/>
    </source>
</evidence>
<proteinExistence type="predicted"/>
<evidence type="ECO:0000313" key="1">
    <source>
        <dbReference type="EMBL" id="PNO32299.1"/>
    </source>
</evidence>
<reference evidence="2" key="1">
    <citation type="submission" date="2017-12" db="EMBL/GenBank/DDBJ databases">
        <title>FDA dAtabase for Regulatory Grade micrObial Sequences (FDA-ARGOS): Supporting development and validation of Infectious Disease Dx tests.</title>
        <authorList>
            <person name="Sichtig H."/>
            <person name="Tallon L."/>
            <person name="Sadzewicz L."/>
            <person name="Sengamalay N."/>
            <person name="Nagaraj S."/>
            <person name="Vavikolanu K."/>
            <person name="Aluvathingal J."/>
            <person name="Nadendla S."/>
            <person name="Pirone D.C."/>
            <person name="Hoffman M."/>
            <person name="Muruvanda T."/>
            <person name="Allard M."/>
            <person name="Evans P."/>
        </authorList>
    </citation>
    <scope>NUCLEOTIDE SEQUENCE [LARGE SCALE GENOMIC DNA]</scope>
    <source>
        <strain evidence="2">FDAARGOS_55</strain>
    </source>
</reference>
<accession>A0A2K0JAM3</accession>
<dbReference type="EMBL" id="JWSP02000004">
    <property type="protein sequence ID" value="PNO32299.1"/>
    <property type="molecule type" value="Genomic_DNA"/>
</dbReference>
<gene>
    <name evidence="1" type="ORF">RK55_003125</name>
</gene>
<dbReference type="Proteomes" id="UP000236163">
    <property type="component" value="Unassembled WGS sequence"/>
</dbReference>
<comment type="caution">
    <text evidence="1">The sequence shown here is derived from an EMBL/GenBank/DDBJ whole genome shotgun (WGS) entry which is preliminary data.</text>
</comment>
<dbReference type="AlphaFoldDB" id="A0A2K0JAM3"/>
<name>A0A2K0JAM3_SALHO</name>
<protein>
    <submittedName>
        <fullName evidence="1">Uncharacterized protein</fullName>
    </submittedName>
</protein>
<organism evidence="1 2">
    <name type="scientific">Salmonella enterica subsp. houtenae serovar 50:g,z51:-</name>
    <dbReference type="NCBI Taxonomy" id="1173947"/>
    <lineage>
        <taxon>Bacteria</taxon>
        <taxon>Pseudomonadati</taxon>
        <taxon>Pseudomonadota</taxon>
        <taxon>Gammaproteobacteria</taxon>
        <taxon>Enterobacterales</taxon>
        <taxon>Enterobacteriaceae</taxon>
        <taxon>Salmonella</taxon>
    </lineage>
</organism>
<sequence length="108" mass="12349">MFHRFSRLFTSRSETHYQFDVYIKNAVLLAAMRKNHNGCKGPRVIACLSNRLVTQTLTYLCKPLNAASPHGVPRARRCCPHRHNTCRRIGSRVLLFGANAGISQRIWL</sequence>